<keyword evidence="2" id="KW-0698">rRNA processing</keyword>
<feature type="region of interest" description="Disordered" evidence="6">
    <location>
        <begin position="215"/>
        <end position="236"/>
    </location>
</feature>
<dbReference type="GO" id="GO:0032040">
    <property type="term" value="C:small-subunit processome"/>
    <property type="evidence" value="ECO:0007669"/>
    <property type="project" value="TreeGrafter"/>
</dbReference>
<keyword evidence="3" id="KW-0853">WD repeat</keyword>
<dbReference type="Gene3D" id="2.130.10.10">
    <property type="entry name" value="YVTN repeat-like/Quinoprotein amine dehydrogenase"/>
    <property type="match status" value="1"/>
</dbReference>
<dbReference type="InterPro" id="IPR015943">
    <property type="entry name" value="WD40/YVTN_repeat-like_dom_sf"/>
</dbReference>
<comment type="subcellular location">
    <subcellularLocation>
        <location evidence="1">Nucleus</location>
        <location evidence="1">Nucleolus</location>
    </subcellularLocation>
</comment>
<feature type="compositionally biased region" description="Acidic residues" evidence="6">
    <location>
        <begin position="226"/>
        <end position="236"/>
    </location>
</feature>
<evidence type="ECO:0000256" key="6">
    <source>
        <dbReference type="SAM" id="MobiDB-lite"/>
    </source>
</evidence>
<feature type="compositionally biased region" description="Acidic residues" evidence="6">
    <location>
        <begin position="116"/>
        <end position="131"/>
    </location>
</feature>
<gene>
    <name evidence="7" type="ORF">TrRE_jg4742</name>
</gene>
<sequence length="329" mass="35398">MAGGTNRTKGETSVKAASKSSSSKASSLSNPTSSSSNKKRKNGNANNKPKKKSQDSDKKKERIKKKKAKKAQDAKIEGMLAASLFGDAASSTTNNNDKKDEDGGSPQAFGIIADNDGNETDNSDASDDGYYDDSHNAVVDMSTQALAPAWDDSDDEGDDGVVDLTTSGSRLKKLRESGEETEVTERELERRLKRRMKEVGERVRTGFTSWADVSKEGGKRRSMIGEDGEDSSDDEYEGKLDSLLNSTAPLGRERNQLPAGEISMVRGRDFNEAEASKSTVTSCKFHPSSELVMTAGYDKTLRFFRTGGDGDAVAIGGGDKIHGVFFGDM</sequence>
<keyword evidence="5" id="KW-0539">Nucleus</keyword>
<feature type="compositionally biased region" description="Basic and acidic residues" evidence="6">
    <location>
        <begin position="174"/>
        <end position="183"/>
    </location>
</feature>
<dbReference type="OrthoDB" id="1935146at2759"/>
<dbReference type="Proteomes" id="UP001165082">
    <property type="component" value="Unassembled WGS sequence"/>
</dbReference>
<dbReference type="GO" id="GO:0006364">
    <property type="term" value="P:rRNA processing"/>
    <property type="evidence" value="ECO:0007669"/>
    <property type="project" value="UniProtKB-KW"/>
</dbReference>
<evidence type="ECO:0000256" key="4">
    <source>
        <dbReference type="ARBA" id="ARBA00022737"/>
    </source>
</evidence>
<name>A0A9W6ZBE3_9STRA</name>
<keyword evidence="4" id="KW-0677">Repeat</keyword>
<feature type="region of interest" description="Disordered" evidence="6">
    <location>
        <begin position="1"/>
        <end position="183"/>
    </location>
</feature>
<dbReference type="AlphaFoldDB" id="A0A9W6ZBE3"/>
<evidence type="ECO:0000256" key="5">
    <source>
        <dbReference type="ARBA" id="ARBA00023242"/>
    </source>
</evidence>
<evidence type="ECO:0000256" key="2">
    <source>
        <dbReference type="ARBA" id="ARBA00022552"/>
    </source>
</evidence>
<dbReference type="EMBL" id="BRXZ01003107">
    <property type="protein sequence ID" value="GMH47355.1"/>
    <property type="molecule type" value="Genomic_DNA"/>
</dbReference>
<evidence type="ECO:0000256" key="1">
    <source>
        <dbReference type="ARBA" id="ARBA00004604"/>
    </source>
</evidence>
<dbReference type="InterPro" id="IPR045161">
    <property type="entry name" value="Utp18"/>
</dbReference>
<comment type="caution">
    <text evidence="7">The sequence shown here is derived from an EMBL/GenBank/DDBJ whole genome shotgun (WGS) entry which is preliminary data.</text>
</comment>
<dbReference type="GO" id="GO:0034388">
    <property type="term" value="C:Pwp2p-containing subcomplex of 90S preribosome"/>
    <property type="evidence" value="ECO:0007669"/>
    <property type="project" value="TreeGrafter"/>
</dbReference>
<reference evidence="7" key="1">
    <citation type="submission" date="2022-07" db="EMBL/GenBank/DDBJ databases">
        <title>Genome analysis of Parmales, a sister group of diatoms, reveals the evolutionary specialization of diatoms from phago-mixotrophs to photoautotrophs.</title>
        <authorList>
            <person name="Ban H."/>
            <person name="Sato S."/>
            <person name="Yoshikawa S."/>
            <person name="Kazumasa Y."/>
            <person name="Nakamura Y."/>
            <person name="Ichinomiya M."/>
            <person name="Saitoh K."/>
            <person name="Sato N."/>
            <person name="Blanc-Mathieu R."/>
            <person name="Endo H."/>
            <person name="Kuwata A."/>
            <person name="Ogata H."/>
        </authorList>
    </citation>
    <scope>NUCLEOTIDE SEQUENCE</scope>
</reference>
<feature type="compositionally biased region" description="Low complexity" evidence="6">
    <location>
        <begin position="13"/>
        <end position="36"/>
    </location>
</feature>
<dbReference type="PANTHER" id="PTHR18359:SF0">
    <property type="entry name" value="U3 SMALL NUCLEOLAR RNA-ASSOCIATED PROTEIN 18 HOMOLOG"/>
    <property type="match status" value="1"/>
</dbReference>
<feature type="non-terminal residue" evidence="7">
    <location>
        <position position="329"/>
    </location>
</feature>
<organism evidence="7 8">
    <name type="scientific">Triparma retinervis</name>
    <dbReference type="NCBI Taxonomy" id="2557542"/>
    <lineage>
        <taxon>Eukaryota</taxon>
        <taxon>Sar</taxon>
        <taxon>Stramenopiles</taxon>
        <taxon>Ochrophyta</taxon>
        <taxon>Bolidophyceae</taxon>
        <taxon>Parmales</taxon>
        <taxon>Triparmaceae</taxon>
        <taxon>Triparma</taxon>
    </lineage>
</organism>
<keyword evidence="8" id="KW-1185">Reference proteome</keyword>
<protein>
    <submittedName>
        <fullName evidence="7">Uncharacterized protein</fullName>
    </submittedName>
</protein>
<evidence type="ECO:0000313" key="8">
    <source>
        <dbReference type="Proteomes" id="UP001165082"/>
    </source>
</evidence>
<feature type="compositionally biased region" description="Acidic residues" evidence="6">
    <location>
        <begin position="151"/>
        <end position="161"/>
    </location>
</feature>
<evidence type="ECO:0000256" key="3">
    <source>
        <dbReference type="ARBA" id="ARBA00022574"/>
    </source>
</evidence>
<proteinExistence type="predicted"/>
<accession>A0A9W6ZBE3</accession>
<evidence type="ECO:0000313" key="7">
    <source>
        <dbReference type="EMBL" id="GMH47355.1"/>
    </source>
</evidence>
<dbReference type="PANTHER" id="PTHR18359">
    <property type="entry name" value="WD-REPEAT PROTEIN-RELATED"/>
    <property type="match status" value="1"/>
</dbReference>